<feature type="region of interest" description="Disordered" evidence="1">
    <location>
        <begin position="1"/>
        <end position="53"/>
    </location>
</feature>
<reference evidence="2" key="1">
    <citation type="journal article" date="2014" name="Int. J. Syst. Evol. Microbiol.">
        <title>Complete genome sequence of Corynebacterium casei LMG S-19264T (=DSM 44701T), isolated from a smear-ripened cheese.</title>
        <authorList>
            <consortium name="US DOE Joint Genome Institute (JGI-PGF)"/>
            <person name="Walter F."/>
            <person name="Albersmeier A."/>
            <person name="Kalinowski J."/>
            <person name="Ruckert C."/>
        </authorList>
    </citation>
    <scope>NUCLEOTIDE SEQUENCE</scope>
    <source>
        <strain evidence="2">JCM 4790</strain>
    </source>
</reference>
<dbReference type="Proteomes" id="UP000619244">
    <property type="component" value="Unassembled WGS sequence"/>
</dbReference>
<comment type="caution">
    <text evidence="2">The sequence shown here is derived from an EMBL/GenBank/DDBJ whole genome shotgun (WGS) entry which is preliminary data.</text>
</comment>
<proteinExistence type="predicted"/>
<dbReference type="RefSeq" id="WP_229919158.1">
    <property type="nucleotide sequence ID" value="NZ_BMVU01000003.1"/>
</dbReference>
<dbReference type="EMBL" id="BMVU01000003">
    <property type="protein sequence ID" value="GGX59345.1"/>
    <property type="molecule type" value="Genomic_DNA"/>
</dbReference>
<dbReference type="SUPFAM" id="SSF53474">
    <property type="entry name" value="alpha/beta-Hydrolases"/>
    <property type="match status" value="1"/>
</dbReference>
<evidence type="ECO:0008006" key="4">
    <source>
        <dbReference type="Google" id="ProtNLM"/>
    </source>
</evidence>
<dbReference type="AlphaFoldDB" id="A0A918NDI7"/>
<evidence type="ECO:0000313" key="3">
    <source>
        <dbReference type="Proteomes" id="UP000619244"/>
    </source>
</evidence>
<reference evidence="2" key="2">
    <citation type="submission" date="2020-09" db="EMBL/GenBank/DDBJ databases">
        <authorList>
            <person name="Sun Q."/>
            <person name="Ohkuma M."/>
        </authorList>
    </citation>
    <scope>NUCLEOTIDE SEQUENCE</scope>
    <source>
        <strain evidence="2">JCM 4790</strain>
    </source>
</reference>
<name>A0A918NDI7_9ACTN</name>
<sequence length="75" mass="7585">MPAAAAAGPPTGPVPAAGGERGSGEHAMRRVADDVTGAVDPGAGHFPPEEAPEWTARTLVGLFARRPATQEGQEQ</sequence>
<gene>
    <name evidence="2" type="ORF">GCM10010358_12180</name>
</gene>
<feature type="compositionally biased region" description="Basic and acidic residues" evidence="1">
    <location>
        <begin position="22"/>
        <end position="33"/>
    </location>
</feature>
<accession>A0A918NDI7</accession>
<organism evidence="2 3">
    <name type="scientific">Streptomyces minutiscleroticus</name>
    <dbReference type="NCBI Taxonomy" id="68238"/>
    <lineage>
        <taxon>Bacteria</taxon>
        <taxon>Bacillati</taxon>
        <taxon>Actinomycetota</taxon>
        <taxon>Actinomycetes</taxon>
        <taxon>Kitasatosporales</taxon>
        <taxon>Streptomycetaceae</taxon>
        <taxon>Streptomyces</taxon>
    </lineage>
</organism>
<protein>
    <recommendedName>
        <fullName evidence="4">Hydrolase</fullName>
    </recommendedName>
</protein>
<evidence type="ECO:0000313" key="2">
    <source>
        <dbReference type="EMBL" id="GGX59345.1"/>
    </source>
</evidence>
<feature type="compositionally biased region" description="Low complexity" evidence="1">
    <location>
        <begin position="1"/>
        <end position="18"/>
    </location>
</feature>
<dbReference type="InterPro" id="IPR029058">
    <property type="entry name" value="AB_hydrolase_fold"/>
</dbReference>
<evidence type="ECO:0000256" key="1">
    <source>
        <dbReference type="SAM" id="MobiDB-lite"/>
    </source>
</evidence>
<dbReference type="Gene3D" id="3.40.50.1820">
    <property type="entry name" value="alpha/beta hydrolase"/>
    <property type="match status" value="1"/>
</dbReference>
<keyword evidence="3" id="KW-1185">Reference proteome</keyword>